<keyword evidence="3" id="KW-1185">Reference proteome</keyword>
<dbReference type="Gene3D" id="3.40.50.1820">
    <property type="entry name" value="alpha/beta hydrolase"/>
    <property type="match status" value="1"/>
</dbReference>
<evidence type="ECO:0000313" key="3">
    <source>
        <dbReference type="Proteomes" id="UP000005038"/>
    </source>
</evidence>
<evidence type="ECO:0000256" key="1">
    <source>
        <dbReference type="SAM" id="MobiDB-lite"/>
    </source>
</evidence>
<dbReference type="InterPro" id="IPR029058">
    <property type="entry name" value="AB_hydrolase_fold"/>
</dbReference>
<dbReference type="RefSeq" id="WP_007239097.1">
    <property type="nucleotide sequence ID" value="NZ_BAFB01000128.1"/>
</dbReference>
<feature type="compositionally biased region" description="Basic residues" evidence="1">
    <location>
        <begin position="36"/>
        <end position="48"/>
    </location>
</feature>
<reference evidence="2" key="1">
    <citation type="submission" date="2012-02" db="EMBL/GenBank/DDBJ databases">
        <title>Whole genome shotgun sequence of Gordonia otitidis NBRC 100426.</title>
        <authorList>
            <person name="Yoshida I."/>
            <person name="Hosoyama A."/>
            <person name="Tsuchikane K."/>
            <person name="Katsumata H."/>
            <person name="Yamazaki S."/>
            <person name="Fujita N."/>
        </authorList>
    </citation>
    <scope>NUCLEOTIDE SEQUENCE [LARGE SCALE GENOMIC DNA]</scope>
    <source>
        <strain evidence="2">NBRC 100426</strain>
    </source>
</reference>
<sequence length="89" mass="9846">MGHSIGLSLVQASRYARTDHQAGRIAGCRECPYAHRRTTPPKGGRAHGKAPTVDPFVYHSEPAHGGHFAPFEVPDSYASELRAFFRPFR</sequence>
<proteinExistence type="predicted"/>
<dbReference type="AlphaFoldDB" id="H5TN10"/>
<accession>H5TN10</accession>
<dbReference type="SUPFAM" id="SSF53474">
    <property type="entry name" value="alpha/beta-Hydrolases"/>
    <property type="match status" value="1"/>
</dbReference>
<evidence type="ECO:0008006" key="4">
    <source>
        <dbReference type="Google" id="ProtNLM"/>
    </source>
</evidence>
<gene>
    <name evidence="2" type="ORF">GOOTI_128_00110</name>
</gene>
<organism evidence="2 3">
    <name type="scientific">Gordonia otitidis (strain DSM 44809 / CCUG 52243 / JCM 12355 / NBRC 100426 / IFM 10032)</name>
    <dbReference type="NCBI Taxonomy" id="1108044"/>
    <lineage>
        <taxon>Bacteria</taxon>
        <taxon>Bacillati</taxon>
        <taxon>Actinomycetota</taxon>
        <taxon>Actinomycetes</taxon>
        <taxon>Mycobacteriales</taxon>
        <taxon>Gordoniaceae</taxon>
        <taxon>Gordonia</taxon>
    </lineage>
</organism>
<dbReference type="Proteomes" id="UP000005038">
    <property type="component" value="Unassembled WGS sequence"/>
</dbReference>
<dbReference type="EMBL" id="BAFB01000128">
    <property type="protein sequence ID" value="GAB34868.1"/>
    <property type="molecule type" value="Genomic_DNA"/>
</dbReference>
<evidence type="ECO:0000313" key="2">
    <source>
        <dbReference type="EMBL" id="GAB34868.1"/>
    </source>
</evidence>
<name>H5TN10_GORO1</name>
<protein>
    <recommendedName>
        <fullName evidence="4">Epoxide hydrolase</fullName>
    </recommendedName>
</protein>
<dbReference type="OrthoDB" id="4654311at2"/>
<feature type="region of interest" description="Disordered" evidence="1">
    <location>
        <begin position="36"/>
        <end position="56"/>
    </location>
</feature>
<comment type="caution">
    <text evidence="2">The sequence shown here is derived from an EMBL/GenBank/DDBJ whole genome shotgun (WGS) entry which is preliminary data.</text>
</comment>
<dbReference type="STRING" id="1108044.GOOTI_128_00110"/>